<accession>A0A841CWX5</accession>
<evidence type="ECO:0000313" key="5">
    <source>
        <dbReference type="Proteomes" id="UP000562352"/>
    </source>
</evidence>
<dbReference type="GO" id="GO:0004497">
    <property type="term" value="F:monooxygenase activity"/>
    <property type="evidence" value="ECO:0007669"/>
    <property type="project" value="UniProtKB-KW"/>
</dbReference>
<evidence type="ECO:0000313" key="4">
    <source>
        <dbReference type="EMBL" id="MBB5962421.1"/>
    </source>
</evidence>
<evidence type="ECO:0000259" key="3">
    <source>
        <dbReference type="Pfam" id="PF01494"/>
    </source>
</evidence>
<dbReference type="SUPFAM" id="SSF51905">
    <property type="entry name" value="FAD/NAD(P)-binding domain"/>
    <property type="match status" value="1"/>
</dbReference>
<proteinExistence type="predicted"/>
<sequence>MSRSPIKEVVVVGGGIGGLTTALALRRAGISARVYERASRLRDIQAGGGLVLWHNAIPALRGIGMEEPVQKIGHELRRYRFRSWRDRDLADWSIERMAGRLGAPAYTVSRAELHRTLSAEVGDDLVLGARCAGFDSDADGVTVRFEDGREERGDLLVGADGLRSAVRGAMMPYEPPPRYAGVTAWQGIAHVPGLGTPGHTFVSTFGRGRWFVYYPLTDGHVYWDAIISDRISRRMDAFGQTWREIVTREFAGWPVPVAELVEATPMGGVSPIDIFDRDPVTRWSTDRATLVGDAAHPMTFNLGQGANQAIEGAVVLASCLAGARDVPGALAEYERRRVARTAKVVRRSRANGAFSRWSAPAACWFRDAFMRLTFDRLVYRKTYELTMDTGLSH</sequence>
<protein>
    <submittedName>
        <fullName evidence="4">2-polyprenyl-6-methoxyphenol hydroxylase-like FAD-dependent oxidoreductase</fullName>
    </submittedName>
</protein>
<dbReference type="EMBL" id="JACHJJ010000004">
    <property type="protein sequence ID" value="MBB5962421.1"/>
    <property type="molecule type" value="Genomic_DNA"/>
</dbReference>
<dbReference type="InterPro" id="IPR036188">
    <property type="entry name" value="FAD/NAD-bd_sf"/>
</dbReference>
<dbReference type="Proteomes" id="UP000562352">
    <property type="component" value="Unassembled WGS sequence"/>
</dbReference>
<evidence type="ECO:0000256" key="1">
    <source>
        <dbReference type="ARBA" id="ARBA00023002"/>
    </source>
</evidence>
<gene>
    <name evidence="4" type="ORF">FHS22_001682</name>
</gene>
<dbReference type="PANTHER" id="PTHR13789:SF309">
    <property type="entry name" value="PUTATIVE (AFU_ORTHOLOGUE AFUA_6G14510)-RELATED"/>
    <property type="match status" value="1"/>
</dbReference>
<name>A0A841CWX5_PLAVE</name>
<dbReference type="InterPro" id="IPR002938">
    <property type="entry name" value="FAD-bd"/>
</dbReference>
<dbReference type="GO" id="GO:0071949">
    <property type="term" value="F:FAD binding"/>
    <property type="evidence" value="ECO:0007669"/>
    <property type="project" value="InterPro"/>
</dbReference>
<organism evidence="4 5">
    <name type="scientific">Planomonospora venezuelensis</name>
    <dbReference type="NCBI Taxonomy" id="1999"/>
    <lineage>
        <taxon>Bacteria</taxon>
        <taxon>Bacillati</taxon>
        <taxon>Actinomycetota</taxon>
        <taxon>Actinomycetes</taxon>
        <taxon>Streptosporangiales</taxon>
        <taxon>Streptosporangiaceae</taxon>
        <taxon>Planomonospora</taxon>
    </lineage>
</organism>
<dbReference type="Pfam" id="PF01494">
    <property type="entry name" value="FAD_binding_3"/>
    <property type="match status" value="1"/>
</dbReference>
<keyword evidence="2" id="KW-0503">Monooxygenase</keyword>
<dbReference type="Gene3D" id="3.50.50.60">
    <property type="entry name" value="FAD/NAD(P)-binding domain"/>
    <property type="match status" value="1"/>
</dbReference>
<dbReference type="PRINTS" id="PR00420">
    <property type="entry name" value="RNGMNOXGNASE"/>
</dbReference>
<dbReference type="RefSeq" id="WP_221473389.1">
    <property type="nucleotide sequence ID" value="NZ_BAAAWZ010000001.1"/>
</dbReference>
<feature type="domain" description="FAD-binding" evidence="3">
    <location>
        <begin position="8"/>
        <end position="348"/>
    </location>
</feature>
<dbReference type="InterPro" id="IPR050493">
    <property type="entry name" value="FAD-dep_Monooxygenase_BioMet"/>
</dbReference>
<dbReference type="AlphaFoldDB" id="A0A841CWX5"/>
<dbReference type="PANTHER" id="PTHR13789">
    <property type="entry name" value="MONOOXYGENASE"/>
    <property type="match status" value="1"/>
</dbReference>
<comment type="caution">
    <text evidence="4">The sequence shown here is derived from an EMBL/GenBank/DDBJ whole genome shotgun (WGS) entry which is preliminary data.</text>
</comment>
<keyword evidence="1" id="KW-0560">Oxidoreductase</keyword>
<evidence type="ECO:0000256" key="2">
    <source>
        <dbReference type="ARBA" id="ARBA00023033"/>
    </source>
</evidence>
<reference evidence="4 5" key="1">
    <citation type="submission" date="2020-08" db="EMBL/GenBank/DDBJ databases">
        <title>Genomic Encyclopedia of Type Strains, Phase III (KMG-III): the genomes of soil and plant-associated and newly described type strains.</title>
        <authorList>
            <person name="Whitman W."/>
        </authorList>
    </citation>
    <scope>NUCLEOTIDE SEQUENCE [LARGE SCALE GENOMIC DNA]</scope>
    <source>
        <strain evidence="4 5">CECT 3303</strain>
    </source>
</reference>
<keyword evidence="5" id="KW-1185">Reference proteome</keyword>